<dbReference type="Pfam" id="PF01073">
    <property type="entry name" value="3Beta_HSD"/>
    <property type="match status" value="1"/>
</dbReference>
<name>A0AAN6LQF7_9PLEO</name>
<feature type="region of interest" description="Disordered" evidence="3">
    <location>
        <begin position="316"/>
        <end position="374"/>
    </location>
</feature>
<accession>A0AAN6LQF7</accession>
<dbReference type="GO" id="GO:0006694">
    <property type="term" value="P:steroid biosynthetic process"/>
    <property type="evidence" value="ECO:0007669"/>
    <property type="project" value="InterPro"/>
</dbReference>
<feature type="compositionally biased region" description="Basic and acidic residues" evidence="3">
    <location>
        <begin position="453"/>
        <end position="467"/>
    </location>
</feature>
<feature type="compositionally biased region" description="Low complexity" evidence="3">
    <location>
        <begin position="557"/>
        <end position="572"/>
    </location>
</feature>
<keyword evidence="2" id="KW-0560">Oxidoreductase</keyword>
<feature type="compositionally biased region" description="Acidic residues" evidence="3">
    <location>
        <begin position="713"/>
        <end position="730"/>
    </location>
</feature>
<feature type="compositionally biased region" description="Polar residues" evidence="3">
    <location>
        <begin position="521"/>
        <end position="531"/>
    </location>
</feature>
<evidence type="ECO:0000256" key="1">
    <source>
        <dbReference type="ARBA" id="ARBA00009219"/>
    </source>
</evidence>
<feature type="compositionally biased region" description="Basic residues" evidence="3">
    <location>
        <begin position="442"/>
        <end position="452"/>
    </location>
</feature>
<feature type="compositionally biased region" description="Acidic residues" evidence="3">
    <location>
        <begin position="504"/>
        <end position="518"/>
    </location>
</feature>
<proteinExistence type="inferred from homology"/>
<dbReference type="InterPro" id="IPR002225">
    <property type="entry name" value="3Beta_OHSteriod_DH/Estase"/>
</dbReference>
<dbReference type="InterPro" id="IPR036291">
    <property type="entry name" value="NAD(P)-bd_dom_sf"/>
</dbReference>
<feature type="compositionally biased region" description="Pro residues" evidence="3">
    <location>
        <begin position="604"/>
        <end position="614"/>
    </location>
</feature>
<reference evidence="5 6" key="1">
    <citation type="submission" date="2021-02" db="EMBL/GenBank/DDBJ databases">
        <title>Genome assembly of Pseudopithomyces chartarum.</title>
        <authorList>
            <person name="Jauregui R."/>
            <person name="Singh J."/>
            <person name="Voisey C."/>
        </authorList>
    </citation>
    <scope>NUCLEOTIDE SEQUENCE [LARGE SCALE GENOMIC DNA]</scope>
    <source>
        <strain evidence="5 6">AGR01</strain>
    </source>
</reference>
<dbReference type="EMBL" id="WVTA01000021">
    <property type="protein sequence ID" value="KAK3197372.1"/>
    <property type="molecule type" value="Genomic_DNA"/>
</dbReference>
<comment type="similarity">
    <text evidence="1">Belongs to the 3-beta-HSD family.</text>
</comment>
<evidence type="ECO:0000256" key="3">
    <source>
        <dbReference type="SAM" id="MobiDB-lite"/>
    </source>
</evidence>
<feature type="region of interest" description="Disordered" evidence="3">
    <location>
        <begin position="410"/>
        <end position="730"/>
    </location>
</feature>
<comment type="caution">
    <text evidence="5">The sequence shown here is derived from an EMBL/GenBank/DDBJ whole genome shotgun (WGS) entry which is preliminary data.</text>
</comment>
<evidence type="ECO:0000313" key="6">
    <source>
        <dbReference type="Proteomes" id="UP001280581"/>
    </source>
</evidence>
<dbReference type="PANTHER" id="PTHR43245">
    <property type="entry name" value="BIFUNCTIONAL POLYMYXIN RESISTANCE PROTEIN ARNA"/>
    <property type="match status" value="1"/>
</dbReference>
<feature type="compositionally biased region" description="Polar residues" evidence="3">
    <location>
        <begin position="543"/>
        <end position="556"/>
    </location>
</feature>
<dbReference type="SUPFAM" id="SSF51735">
    <property type="entry name" value="NAD(P)-binding Rossmann-fold domains"/>
    <property type="match status" value="1"/>
</dbReference>
<organism evidence="5 6">
    <name type="scientific">Pseudopithomyces chartarum</name>
    <dbReference type="NCBI Taxonomy" id="1892770"/>
    <lineage>
        <taxon>Eukaryota</taxon>
        <taxon>Fungi</taxon>
        <taxon>Dikarya</taxon>
        <taxon>Ascomycota</taxon>
        <taxon>Pezizomycotina</taxon>
        <taxon>Dothideomycetes</taxon>
        <taxon>Pleosporomycetidae</taxon>
        <taxon>Pleosporales</taxon>
        <taxon>Massarineae</taxon>
        <taxon>Didymosphaeriaceae</taxon>
        <taxon>Pseudopithomyces</taxon>
    </lineage>
</organism>
<evidence type="ECO:0000259" key="4">
    <source>
        <dbReference type="Pfam" id="PF01073"/>
    </source>
</evidence>
<dbReference type="AlphaFoldDB" id="A0AAN6LQF7"/>
<keyword evidence="6" id="KW-1185">Reference proteome</keyword>
<dbReference type="Gene3D" id="3.40.50.720">
    <property type="entry name" value="NAD(P)-binding Rossmann-like Domain"/>
    <property type="match status" value="1"/>
</dbReference>
<protein>
    <recommendedName>
        <fullName evidence="4">3-beta hydroxysteroid dehydrogenase/isomerase domain-containing protein</fullName>
    </recommendedName>
</protein>
<gene>
    <name evidence="5" type="ORF">GRF29_1536g1548625</name>
</gene>
<feature type="compositionally biased region" description="Basic and acidic residues" evidence="3">
    <location>
        <begin position="494"/>
        <end position="503"/>
    </location>
</feature>
<dbReference type="InterPro" id="IPR050177">
    <property type="entry name" value="Lipid_A_modif_metabolic_enz"/>
</dbReference>
<feature type="domain" description="3-beta hydroxysteroid dehydrogenase/isomerase" evidence="4">
    <location>
        <begin position="7"/>
        <end position="269"/>
    </location>
</feature>
<dbReference type="Proteomes" id="UP001280581">
    <property type="component" value="Unassembled WGS sequence"/>
</dbReference>
<evidence type="ECO:0000256" key="2">
    <source>
        <dbReference type="ARBA" id="ARBA00023002"/>
    </source>
</evidence>
<dbReference type="GO" id="GO:0016616">
    <property type="term" value="F:oxidoreductase activity, acting on the CH-OH group of donors, NAD or NADP as acceptor"/>
    <property type="evidence" value="ECO:0007669"/>
    <property type="project" value="InterPro"/>
</dbReference>
<sequence>MAPTKVLVTGGTGFLGSEIVKALVETKEFDITAVDINPPSLGTTSYPQVNYTRCDIRDLEELRKKIKEVQPNVVVHTAAINLLGASRYTLKDKDAVFDVNIGGTENVIRASMECGVETFVYTSSVTVLLDEIDRDFNNADETWGTGRATTIYGQSKTIAEDLVLSYNRPSFKTCALRAAPIFGPHDPVTIPTIHGCIAKGETPFILGSGMNLQDYVYVTNVADAHILAIRNLRGPGTAAGEAFFVTNGEPVTVRDLCLAIWKEFDHIPRWELTIPEKPAWWLGWGIEWVSWIVGTKATFSRGVILDATKTSFPRRFTTMLKRKRHSSGEISNKRRSQAHERDPSPEPDQPRNRDPSPELGVSTPPPANTPAYSNLKRGELEELLRHRGLTPQLHRRRNKQDYVQRLIEFDQQHPSSPFARNTGHFSPRTTQRELQQALKLRGLSRGRARNRKKSDLLRRLRESEQVHTNEVQTAVEPAKEASPNEDTSGEQEGEASKEEHVAETDDDADNGADDDGDDVSMGNSVASSPPTLRQPARWMERTPSPSKVQSDTGSDHSTASSPSGSLPAGADSVTDSSETNADSDKDEDEEESKANPVEVMRTPSPTPPYLPPSAQPERVPVISQSSPGPVQAPASRPLLRSPKQSGKASFLSASQPASTLPRRPPAEFKGLPYPGLRLKDLLKQASAETLPAHQTAPPRQPSGSKNKLPDALLQDEDDTSEDSSTSDEDP</sequence>
<evidence type="ECO:0000313" key="5">
    <source>
        <dbReference type="EMBL" id="KAK3197372.1"/>
    </source>
</evidence>
<feature type="compositionally biased region" description="Basic and acidic residues" evidence="3">
    <location>
        <begin position="337"/>
        <end position="356"/>
    </location>
</feature>
<dbReference type="PANTHER" id="PTHR43245:SF51">
    <property type="entry name" value="SHORT CHAIN DEHYDROGENASE_REDUCTASE FAMILY 42E, MEMBER 2"/>
    <property type="match status" value="1"/>
</dbReference>
<feature type="compositionally biased region" description="Polar residues" evidence="3">
    <location>
        <begin position="412"/>
        <end position="434"/>
    </location>
</feature>
<feature type="compositionally biased region" description="Polar residues" evidence="3">
    <location>
        <begin position="642"/>
        <end position="658"/>
    </location>
</feature>